<evidence type="ECO:0000313" key="1">
    <source>
        <dbReference type="EMBL" id="KAH8105126.1"/>
    </source>
</evidence>
<organism evidence="1 2">
    <name type="scientific">Cristinia sonorae</name>
    <dbReference type="NCBI Taxonomy" id="1940300"/>
    <lineage>
        <taxon>Eukaryota</taxon>
        <taxon>Fungi</taxon>
        <taxon>Dikarya</taxon>
        <taxon>Basidiomycota</taxon>
        <taxon>Agaricomycotina</taxon>
        <taxon>Agaricomycetes</taxon>
        <taxon>Agaricomycetidae</taxon>
        <taxon>Agaricales</taxon>
        <taxon>Pleurotineae</taxon>
        <taxon>Stephanosporaceae</taxon>
        <taxon>Cristinia</taxon>
    </lineage>
</organism>
<sequence>MTELTLKQRGLYAVHDTGAPSESDDYLTLVMLHGLAWHAGTFRHMLPFAKKYNARVILVNRRDYPESTPFSDEEMKTLRSAVEVTPEATETLRGFVKDRALDLYQLLETLIKVDNIPKKGGIALGAWSFGTQFTAALLAYGASFPVGDVDVVSYLKYVVNLDQPSHFLGYPPKEGCWNPLLDPTLPEGEGLKIFPRWVSGYFMHGEKPEDIAPRDFSSEILPTLDRMTPEDLQSALFVPPGLPGASDDVLFRAVMIHQLSGEVRKAVIFPASHDSAWSKVKLRHVWGDRSTWSEFWGAVCLEREIEAETKEGKFARHVEFVRLRGANHFSAWDQPERTLRVLLGGEPGDL</sequence>
<dbReference type="OrthoDB" id="3466517at2759"/>
<dbReference type="Proteomes" id="UP000813824">
    <property type="component" value="Unassembled WGS sequence"/>
</dbReference>
<protein>
    <submittedName>
        <fullName evidence="1">Alpha/beta-hydrolase</fullName>
    </submittedName>
</protein>
<proteinExistence type="predicted"/>
<reference evidence="1" key="1">
    <citation type="journal article" date="2021" name="New Phytol.">
        <title>Evolutionary innovations through gain and loss of genes in the ectomycorrhizal Boletales.</title>
        <authorList>
            <person name="Wu G."/>
            <person name="Miyauchi S."/>
            <person name="Morin E."/>
            <person name="Kuo A."/>
            <person name="Drula E."/>
            <person name="Varga T."/>
            <person name="Kohler A."/>
            <person name="Feng B."/>
            <person name="Cao Y."/>
            <person name="Lipzen A."/>
            <person name="Daum C."/>
            <person name="Hundley H."/>
            <person name="Pangilinan J."/>
            <person name="Johnson J."/>
            <person name="Barry K."/>
            <person name="LaButti K."/>
            <person name="Ng V."/>
            <person name="Ahrendt S."/>
            <person name="Min B."/>
            <person name="Choi I.G."/>
            <person name="Park H."/>
            <person name="Plett J.M."/>
            <person name="Magnuson J."/>
            <person name="Spatafora J.W."/>
            <person name="Nagy L.G."/>
            <person name="Henrissat B."/>
            <person name="Grigoriev I.V."/>
            <person name="Yang Z.L."/>
            <person name="Xu J."/>
            <person name="Martin F.M."/>
        </authorList>
    </citation>
    <scope>NUCLEOTIDE SEQUENCE</scope>
    <source>
        <strain evidence="1">KKN 215</strain>
    </source>
</reference>
<evidence type="ECO:0000313" key="2">
    <source>
        <dbReference type="Proteomes" id="UP000813824"/>
    </source>
</evidence>
<dbReference type="Gene3D" id="3.40.50.1820">
    <property type="entry name" value="alpha/beta hydrolase"/>
    <property type="match status" value="1"/>
</dbReference>
<name>A0A8K0UX87_9AGAR</name>
<gene>
    <name evidence="1" type="ORF">BXZ70DRAFT_998334</name>
</gene>
<dbReference type="InterPro" id="IPR029058">
    <property type="entry name" value="AB_hydrolase_fold"/>
</dbReference>
<dbReference type="EMBL" id="JAEVFJ010000004">
    <property type="protein sequence ID" value="KAH8105126.1"/>
    <property type="molecule type" value="Genomic_DNA"/>
</dbReference>
<comment type="caution">
    <text evidence="1">The sequence shown here is derived from an EMBL/GenBank/DDBJ whole genome shotgun (WGS) entry which is preliminary data.</text>
</comment>
<keyword evidence="2" id="KW-1185">Reference proteome</keyword>
<dbReference type="SUPFAM" id="SSF53474">
    <property type="entry name" value="alpha/beta-Hydrolases"/>
    <property type="match status" value="1"/>
</dbReference>
<accession>A0A8K0UX87</accession>
<dbReference type="AlphaFoldDB" id="A0A8K0UX87"/>